<evidence type="ECO:0000256" key="2">
    <source>
        <dbReference type="ARBA" id="ARBA00022771"/>
    </source>
</evidence>
<evidence type="ECO:0000256" key="1">
    <source>
        <dbReference type="ARBA" id="ARBA00022723"/>
    </source>
</evidence>
<dbReference type="Gene3D" id="3.30.40.10">
    <property type="entry name" value="Zinc/RING finger domain, C3HC4 (zinc finger)"/>
    <property type="match status" value="1"/>
</dbReference>
<sequence>MDQEDTLYASDEDIGKEKFVPADPKAHWVPDDMVTACSVCHEPFSVTRRKHHCRHCGRVVCAQCSEHRVVVPGVKAKVRVCDACEPLYSDLRNSALGEQLDAREQINESLKSALKEKYEEVEEFKTFLLAMTEGVLTDLLMRTVNAVHSQCAKNVSKRVSSFMIRNQWHLCSGMAPVNQEGSAPGSAFSPQSDPDRVNFRELMSFVDLNQREMRKGYEKLKRDFDAEHSERVEKERNARLLAQRCLRAESECQKLRNVENERQEAREEADKQKTIIDNLKDRINRLEAEAAEDRSVRSADHEDRRVPTPWYSPRIEASRSYLIASGARDSPPS</sequence>
<dbReference type="AlphaFoldDB" id="A0A7J6RJH2"/>
<comment type="caution">
    <text evidence="7">The sequence shown here is derived from an EMBL/GenBank/DDBJ whole genome shotgun (WGS) entry which is preliminary data.</text>
</comment>
<reference evidence="7 8" key="1">
    <citation type="submission" date="2020-04" db="EMBL/GenBank/DDBJ databases">
        <title>Perkinsus olseni comparative genomics.</title>
        <authorList>
            <person name="Bogema D.R."/>
        </authorList>
    </citation>
    <scope>NUCLEOTIDE SEQUENCE [LARGE SCALE GENOMIC DNA]</scope>
    <source>
        <strain evidence="7">ATCC PRA-205</strain>
    </source>
</reference>
<evidence type="ECO:0000256" key="3">
    <source>
        <dbReference type="ARBA" id="ARBA00022833"/>
    </source>
</evidence>
<keyword evidence="3" id="KW-0862">Zinc</keyword>
<dbReference type="InterPro" id="IPR000306">
    <property type="entry name" value="Znf_FYVE"/>
</dbReference>
<evidence type="ECO:0000313" key="8">
    <source>
        <dbReference type="Proteomes" id="UP000574390"/>
    </source>
</evidence>
<dbReference type="Proteomes" id="UP000574390">
    <property type="component" value="Unassembled WGS sequence"/>
</dbReference>
<dbReference type="Pfam" id="PF01363">
    <property type="entry name" value="FYVE"/>
    <property type="match status" value="1"/>
</dbReference>
<feature type="compositionally biased region" description="Basic and acidic residues" evidence="5">
    <location>
        <begin position="289"/>
        <end position="306"/>
    </location>
</feature>
<dbReference type="EMBL" id="JABANM010021589">
    <property type="protein sequence ID" value="KAF4720979.1"/>
    <property type="molecule type" value="Genomic_DNA"/>
</dbReference>
<dbReference type="SUPFAM" id="SSF57903">
    <property type="entry name" value="FYVE/PHD zinc finger"/>
    <property type="match status" value="1"/>
</dbReference>
<feature type="non-terminal residue" evidence="7">
    <location>
        <position position="1"/>
    </location>
</feature>
<name>A0A7J6RJH2_PEROL</name>
<dbReference type="InterPro" id="IPR013083">
    <property type="entry name" value="Znf_RING/FYVE/PHD"/>
</dbReference>
<dbReference type="GO" id="GO:0008270">
    <property type="term" value="F:zinc ion binding"/>
    <property type="evidence" value="ECO:0007669"/>
    <property type="project" value="UniProtKB-KW"/>
</dbReference>
<gene>
    <name evidence="7" type="ORF">FOZ62_004094</name>
</gene>
<dbReference type="InterPro" id="IPR011011">
    <property type="entry name" value="Znf_FYVE_PHD"/>
</dbReference>
<feature type="domain" description="FYVE-type" evidence="6">
    <location>
        <begin position="31"/>
        <end position="89"/>
    </location>
</feature>
<evidence type="ECO:0000313" key="7">
    <source>
        <dbReference type="EMBL" id="KAF4720979.1"/>
    </source>
</evidence>
<accession>A0A7J6RJH2</accession>
<evidence type="ECO:0000259" key="6">
    <source>
        <dbReference type="PROSITE" id="PS50178"/>
    </source>
</evidence>
<dbReference type="SMART" id="SM00064">
    <property type="entry name" value="FYVE"/>
    <property type="match status" value="1"/>
</dbReference>
<dbReference type="PANTHER" id="PTHR23164:SF30">
    <property type="entry name" value="EARLY ENDOSOME ANTIGEN 1"/>
    <property type="match status" value="1"/>
</dbReference>
<organism evidence="7 8">
    <name type="scientific">Perkinsus olseni</name>
    <name type="common">Perkinsus atlanticus</name>
    <dbReference type="NCBI Taxonomy" id="32597"/>
    <lineage>
        <taxon>Eukaryota</taxon>
        <taxon>Sar</taxon>
        <taxon>Alveolata</taxon>
        <taxon>Perkinsozoa</taxon>
        <taxon>Perkinsea</taxon>
        <taxon>Perkinsida</taxon>
        <taxon>Perkinsidae</taxon>
        <taxon>Perkinsus</taxon>
    </lineage>
</organism>
<evidence type="ECO:0000256" key="5">
    <source>
        <dbReference type="SAM" id="MobiDB-lite"/>
    </source>
</evidence>
<dbReference type="PANTHER" id="PTHR23164">
    <property type="entry name" value="EARLY ENDOSOME ANTIGEN 1"/>
    <property type="match status" value="1"/>
</dbReference>
<dbReference type="PROSITE" id="PS50178">
    <property type="entry name" value="ZF_FYVE"/>
    <property type="match status" value="1"/>
</dbReference>
<keyword evidence="1" id="KW-0479">Metal-binding</keyword>
<dbReference type="InterPro" id="IPR017455">
    <property type="entry name" value="Znf_FYVE-rel"/>
</dbReference>
<feature type="region of interest" description="Disordered" evidence="5">
    <location>
        <begin position="289"/>
        <end position="311"/>
    </location>
</feature>
<proteinExistence type="predicted"/>
<keyword evidence="2 4" id="KW-0863">Zinc-finger</keyword>
<evidence type="ECO:0000256" key="4">
    <source>
        <dbReference type="PROSITE-ProRule" id="PRU00091"/>
    </source>
</evidence>
<protein>
    <recommendedName>
        <fullName evidence="6">FYVE-type domain-containing protein</fullName>
    </recommendedName>
</protein>